<protein>
    <submittedName>
        <fullName evidence="2 3">Uncharacterized protein</fullName>
    </submittedName>
</protein>
<evidence type="ECO:0000256" key="1">
    <source>
        <dbReference type="SAM" id="MobiDB-lite"/>
    </source>
</evidence>
<evidence type="ECO:0000313" key="4">
    <source>
        <dbReference type="Proteomes" id="UP000001555"/>
    </source>
</evidence>
<dbReference type="InParanoid" id="B7Q5X0"/>
<name>B7Q5X0_IXOSC</name>
<dbReference type="Proteomes" id="UP000001555">
    <property type="component" value="Unassembled WGS sequence"/>
</dbReference>
<evidence type="ECO:0000313" key="2">
    <source>
        <dbReference type="EMBL" id="EEC14242.1"/>
    </source>
</evidence>
<feature type="compositionally biased region" description="Basic and acidic residues" evidence="1">
    <location>
        <begin position="33"/>
        <end position="46"/>
    </location>
</feature>
<feature type="compositionally biased region" description="Gly residues" evidence="1">
    <location>
        <begin position="23"/>
        <end position="32"/>
    </location>
</feature>
<proteinExistence type="predicted"/>
<gene>
    <name evidence="2" type="ORF">IscW_ISCW021344</name>
</gene>
<dbReference type="PaxDb" id="6945-B7Q5X0"/>
<dbReference type="HOGENOM" id="CLU_2833991_0_0_1"/>
<reference evidence="2 4" key="1">
    <citation type="submission" date="2008-03" db="EMBL/GenBank/DDBJ databases">
        <title>Annotation of Ixodes scapularis.</title>
        <authorList>
            <consortium name="Ixodes scapularis Genome Project Consortium"/>
            <person name="Caler E."/>
            <person name="Hannick L.I."/>
            <person name="Bidwell S."/>
            <person name="Joardar V."/>
            <person name="Thiagarajan M."/>
            <person name="Amedeo P."/>
            <person name="Galinsky K.J."/>
            <person name="Schobel S."/>
            <person name="Inman J."/>
            <person name="Hostetler J."/>
            <person name="Miller J."/>
            <person name="Hammond M."/>
            <person name="Megy K."/>
            <person name="Lawson D."/>
            <person name="Kodira C."/>
            <person name="Sutton G."/>
            <person name="Meyer J."/>
            <person name="Hill C.A."/>
            <person name="Birren B."/>
            <person name="Nene V."/>
            <person name="Collins F."/>
            <person name="Alarcon-Chaidez F."/>
            <person name="Wikel S."/>
            <person name="Strausberg R."/>
        </authorList>
    </citation>
    <scope>NUCLEOTIDE SEQUENCE [LARGE SCALE GENOMIC DNA]</scope>
    <source>
        <strain evidence="4">Wikel</strain>
        <strain evidence="2">Wikel colony</strain>
    </source>
</reference>
<reference evidence="3" key="2">
    <citation type="submission" date="2020-05" db="UniProtKB">
        <authorList>
            <consortium name="EnsemblMetazoa"/>
        </authorList>
    </citation>
    <scope>IDENTIFICATION</scope>
    <source>
        <strain evidence="3">wikel</strain>
    </source>
</reference>
<feature type="compositionally biased region" description="Basic and acidic residues" evidence="1">
    <location>
        <begin position="1"/>
        <end position="11"/>
    </location>
</feature>
<sequence>MGTAHSEDSTATRKIRRARRDPGGTGDGGAEIGHGDDARDGRRLRAPENCSPWGSPRAEEWSGGSP</sequence>
<dbReference type="EMBL" id="ABJB010825948">
    <property type="status" value="NOT_ANNOTATED_CDS"/>
    <property type="molecule type" value="Genomic_DNA"/>
</dbReference>
<dbReference type="EnsemblMetazoa" id="ISCW021344-RA">
    <property type="protein sequence ID" value="ISCW021344-PA"/>
    <property type="gene ID" value="ISCW021344"/>
</dbReference>
<dbReference type="VEuPathDB" id="VectorBase:ISCW021344"/>
<evidence type="ECO:0000313" key="3">
    <source>
        <dbReference type="EnsemblMetazoa" id="ISCW021344-PA"/>
    </source>
</evidence>
<dbReference type="VEuPathDB" id="VectorBase:ISCI021344"/>
<feature type="region of interest" description="Disordered" evidence="1">
    <location>
        <begin position="1"/>
        <end position="66"/>
    </location>
</feature>
<organism>
    <name type="scientific">Ixodes scapularis</name>
    <name type="common">Black-legged tick</name>
    <name type="synonym">Deer tick</name>
    <dbReference type="NCBI Taxonomy" id="6945"/>
    <lineage>
        <taxon>Eukaryota</taxon>
        <taxon>Metazoa</taxon>
        <taxon>Ecdysozoa</taxon>
        <taxon>Arthropoda</taxon>
        <taxon>Chelicerata</taxon>
        <taxon>Arachnida</taxon>
        <taxon>Acari</taxon>
        <taxon>Parasitiformes</taxon>
        <taxon>Ixodida</taxon>
        <taxon>Ixodoidea</taxon>
        <taxon>Ixodidae</taxon>
        <taxon>Ixodinae</taxon>
        <taxon>Ixodes</taxon>
    </lineage>
</organism>
<dbReference type="AlphaFoldDB" id="B7Q5X0"/>
<accession>B7Q5X0</accession>
<keyword evidence="4" id="KW-1185">Reference proteome</keyword>
<dbReference type="EMBL" id="DS863829">
    <property type="protein sequence ID" value="EEC14242.1"/>
    <property type="molecule type" value="Genomic_DNA"/>
</dbReference>